<name>L0RCF0_9BACT</name>
<evidence type="ECO:0000313" key="1">
    <source>
        <dbReference type="EMBL" id="CCO24443.1"/>
    </source>
</evidence>
<dbReference type="STRING" id="1121451.DESAM_22176"/>
<sequence length="342" mass="37940">MIMAAKKTKIELPSVLAFERKLDVSDGLFKSGIWADRENHQNWEPVLVREKSIRGTVSNRTNKIKEIEKNTQNANLQRVDVASISCEHDSFSLQFTCKILGGVGNPSVCNQPAYQQKIEEKVSEYISKHGFTELGARYAVNLANGRFLWRNRFGAEELEVCVQHLKQGEICKEWTFEGHEFSLNDFTIPDSAKTGIAELTEVIANGLGGALAVLKVTAFARIGAGQELYPSEELILDKGNAKGQKSKTLYSVGGVAGFHSQKISNALRTIDTWYEGGNSSKPIAVEPYGSVTSQGVAYRLSKNDFFTIIDQLIIKDKELDRLEDQHFMMANLIRGGVFGGKD</sequence>
<accession>L0RCF0</accession>
<dbReference type="EMBL" id="FO203522">
    <property type="protein sequence ID" value="CCO24443.1"/>
    <property type="molecule type" value="Genomic_DNA"/>
</dbReference>
<organism evidence="1 2">
    <name type="scientific">Maridesulfovibrio hydrothermalis AM13 = DSM 14728</name>
    <dbReference type="NCBI Taxonomy" id="1121451"/>
    <lineage>
        <taxon>Bacteria</taxon>
        <taxon>Pseudomonadati</taxon>
        <taxon>Thermodesulfobacteriota</taxon>
        <taxon>Desulfovibrionia</taxon>
        <taxon>Desulfovibrionales</taxon>
        <taxon>Desulfovibrionaceae</taxon>
        <taxon>Maridesulfovibrio</taxon>
    </lineage>
</organism>
<protein>
    <submittedName>
        <fullName evidence="1">CRISPR-associated protein, Csy3 family</fullName>
    </submittedName>
</protein>
<gene>
    <name evidence="1" type="ORF">DESAM_22176</name>
</gene>
<reference evidence="1 2" key="1">
    <citation type="submission" date="2012-10" db="EMBL/GenBank/DDBJ databases">
        <authorList>
            <person name="Genoscope - CEA"/>
        </authorList>
    </citation>
    <scope>NUCLEOTIDE SEQUENCE [LARGE SCALE GENOMIC DNA]</scope>
    <source>
        <strain evidence="2">AM13 / DSM 14728</strain>
    </source>
</reference>
<dbReference type="NCBIfam" id="TIGR02566">
    <property type="entry name" value="cas_Csy3"/>
    <property type="match status" value="1"/>
</dbReference>
<dbReference type="Proteomes" id="UP000010808">
    <property type="component" value="Chromosome"/>
</dbReference>
<dbReference type="KEGG" id="dhy:DESAM_22176"/>
<evidence type="ECO:0000313" key="2">
    <source>
        <dbReference type="Proteomes" id="UP000010808"/>
    </source>
</evidence>
<proteinExistence type="predicted"/>
<dbReference type="InterPro" id="IPR013399">
    <property type="entry name" value="CRISPR-assoc_prot_Csy3"/>
</dbReference>
<dbReference type="PATRIC" id="fig|1121451.3.peg.2397"/>
<keyword evidence="2" id="KW-1185">Reference proteome</keyword>
<dbReference type="CDD" id="cd09737">
    <property type="entry name" value="Csy3_I-F"/>
    <property type="match status" value="1"/>
</dbReference>
<dbReference type="HOGENOM" id="CLU_063672_0_0_7"/>
<dbReference type="Pfam" id="PF09615">
    <property type="entry name" value="Cas_Csy3"/>
    <property type="match status" value="1"/>
</dbReference>
<dbReference type="AlphaFoldDB" id="L0RCF0"/>
<dbReference type="eggNOG" id="ENOG502Z7PG">
    <property type="taxonomic scope" value="Bacteria"/>
</dbReference>